<accession>A0AAD7V4Q8</accession>
<protein>
    <submittedName>
        <fullName evidence="2">Uncharacterized protein</fullName>
    </submittedName>
</protein>
<dbReference type="Proteomes" id="UP001234581">
    <property type="component" value="Unassembled WGS sequence"/>
</dbReference>
<gene>
    <name evidence="2" type="ORF">O0I10_005869</name>
</gene>
<evidence type="ECO:0000313" key="3">
    <source>
        <dbReference type="Proteomes" id="UP001234581"/>
    </source>
</evidence>
<keyword evidence="3" id="KW-1185">Reference proteome</keyword>
<evidence type="ECO:0000256" key="1">
    <source>
        <dbReference type="SAM" id="MobiDB-lite"/>
    </source>
</evidence>
<comment type="caution">
    <text evidence="2">The sequence shown here is derived from an EMBL/GenBank/DDBJ whole genome shotgun (WGS) entry which is preliminary data.</text>
</comment>
<evidence type="ECO:0000313" key="2">
    <source>
        <dbReference type="EMBL" id="KAJ8658516.1"/>
    </source>
</evidence>
<dbReference type="GeneID" id="83213281"/>
<sequence>MSHSPSTGPQPLAVRDLYTGRHKRARFHTPTKPEPYNADYFSYIASHFAINDQRPPAGTFEKAERTRDLYTELEADLSFLRQMRGVWEGKLAQLKMDFDMLQDMARAQPKDVDDLIDLDKRVAIVPQADDEEQSSLHSQSISASKTPLVIPGDIESTQLGYFDDDPQLMNILSGDHEHVLWDEQEEDDDNTTEIPTTTPITTDPRITMEKEEDEEEDNDIEEEEEEEEIEDDEKARQALTLMLAEYGDQL</sequence>
<feature type="region of interest" description="Disordered" evidence="1">
    <location>
        <begin position="184"/>
        <end position="236"/>
    </location>
</feature>
<reference evidence="2 3" key="1">
    <citation type="submission" date="2023-03" db="EMBL/GenBank/DDBJ databases">
        <title>Genome sequence of Lichtheimia ornata CBS 291.66.</title>
        <authorList>
            <person name="Mohabir J.T."/>
            <person name="Shea T.P."/>
            <person name="Kurbessoian T."/>
            <person name="Berby B."/>
            <person name="Fontaine J."/>
            <person name="Livny J."/>
            <person name="Gnirke A."/>
            <person name="Stajich J.E."/>
            <person name="Cuomo C.A."/>
        </authorList>
    </citation>
    <scope>NUCLEOTIDE SEQUENCE [LARGE SCALE GENOMIC DNA]</scope>
    <source>
        <strain evidence="2">CBS 291.66</strain>
    </source>
</reference>
<organism evidence="2 3">
    <name type="scientific">Lichtheimia ornata</name>
    <dbReference type="NCBI Taxonomy" id="688661"/>
    <lineage>
        <taxon>Eukaryota</taxon>
        <taxon>Fungi</taxon>
        <taxon>Fungi incertae sedis</taxon>
        <taxon>Mucoromycota</taxon>
        <taxon>Mucoromycotina</taxon>
        <taxon>Mucoromycetes</taxon>
        <taxon>Mucorales</taxon>
        <taxon>Lichtheimiaceae</taxon>
        <taxon>Lichtheimia</taxon>
    </lineage>
</organism>
<name>A0AAD7V4Q8_9FUNG</name>
<dbReference type="EMBL" id="JARTCD010000024">
    <property type="protein sequence ID" value="KAJ8658516.1"/>
    <property type="molecule type" value="Genomic_DNA"/>
</dbReference>
<dbReference type="RefSeq" id="XP_058343429.1">
    <property type="nucleotide sequence ID" value="XM_058485906.1"/>
</dbReference>
<feature type="compositionally biased region" description="Low complexity" evidence="1">
    <location>
        <begin position="192"/>
        <end position="205"/>
    </location>
</feature>
<dbReference type="AlphaFoldDB" id="A0AAD7V4Q8"/>
<proteinExistence type="predicted"/>
<feature type="compositionally biased region" description="Acidic residues" evidence="1">
    <location>
        <begin position="210"/>
        <end position="232"/>
    </location>
</feature>